<dbReference type="InterPro" id="IPR024909">
    <property type="entry name" value="Cys-tRNA/MSH_ligase"/>
</dbReference>
<reference evidence="15 16" key="1">
    <citation type="journal article" date="2016" name="Nat. Commun.">
        <title>Thousands of microbial genomes shed light on interconnected biogeochemical processes in an aquifer system.</title>
        <authorList>
            <person name="Anantharaman K."/>
            <person name="Brown C.T."/>
            <person name="Hug L.A."/>
            <person name="Sharon I."/>
            <person name="Castelle C.J."/>
            <person name="Probst A.J."/>
            <person name="Thomas B.C."/>
            <person name="Singh A."/>
            <person name="Wilkins M.J."/>
            <person name="Karaoz U."/>
            <person name="Brodie E.L."/>
            <person name="Williams K.H."/>
            <person name="Hubbard S.S."/>
            <person name="Banfield J.F."/>
        </authorList>
    </citation>
    <scope>NUCLEOTIDE SEQUENCE [LARGE SCALE GENOMIC DNA]</scope>
</reference>
<dbReference type="CDD" id="cd00672">
    <property type="entry name" value="CysRS_core"/>
    <property type="match status" value="1"/>
</dbReference>
<evidence type="ECO:0000256" key="3">
    <source>
        <dbReference type="ARBA" id="ARBA00011245"/>
    </source>
</evidence>
<proteinExistence type="inferred from homology"/>
<dbReference type="GO" id="GO:0008270">
    <property type="term" value="F:zinc ion binding"/>
    <property type="evidence" value="ECO:0007669"/>
    <property type="project" value="UniProtKB-UniRule"/>
</dbReference>
<comment type="subcellular location">
    <subcellularLocation>
        <location evidence="1 13">Cytoplasm</location>
    </subcellularLocation>
</comment>
<accession>A0A1F7UJH9</accession>
<evidence type="ECO:0000313" key="16">
    <source>
        <dbReference type="Proteomes" id="UP000176604"/>
    </source>
</evidence>
<feature type="binding site" evidence="13">
    <location>
        <position position="246"/>
    </location>
    <ligand>
        <name>Zn(2+)</name>
        <dbReference type="ChEBI" id="CHEBI:29105"/>
    </ligand>
</feature>
<evidence type="ECO:0000256" key="12">
    <source>
        <dbReference type="ARBA" id="ARBA00047398"/>
    </source>
</evidence>
<dbReference type="STRING" id="1802397.A3J43_01220"/>
<dbReference type="Pfam" id="PF09190">
    <property type="entry name" value="DALR_2"/>
    <property type="match status" value="1"/>
</dbReference>
<feature type="binding site" evidence="13">
    <location>
        <position position="281"/>
    </location>
    <ligand>
        <name>ATP</name>
        <dbReference type="ChEBI" id="CHEBI:30616"/>
    </ligand>
</feature>
<evidence type="ECO:0000256" key="13">
    <source>
        <dbReference type="HAMAP-Rule" id="MF_00041"/>
    </source>
</evidence>
<dbReference type="PANTHER" id="PTHR10890:SF3">
    <property type="entry name" value="CYSTEINE--TRNA LIGASE, CYTOPLASMIC"/>
    <property type="match status" value="1"/>
</dbReference>
<organism evidence="15 16">
    <name type="scientific">Candidatus Uhrbacteria bacterium RIFCSPHIGHO2_12_FULL_54_23</name>
    <dbReference type="NCBI Taxonomy" id="1802397"/>
    <lineage>
        <taxon>Bacteria</taxon>
        <taxon>Candidatus Uhriibacteriota</taxon>
    </lineage>
</organism>
<comment type="catalytic activity">
    <reaction evidence="12 13">
        <text>tRNA(Cys) + L-cysteine + ATP = L-cysteinyl-tRNA(Cys) + AMP + diphosphate</text>
        <dbReference type="Rhea" id="RHEA:17773"/>
        <dbReference type="Rhea" id="RHEA-COMP:9661"/>
        <dbReference type="Rhea" id="RHEA-COMP:9679"/>
        <dbReference type="ChEBI" id="CHEBI:30616"/>
        <dbReference type="ChEBI" id="CHEBI:33019"/>
        <dbReference type="ChEBI" id="CHEBI:35235"/>
        <dbReference type="ChEBI" id="CHEBI:78442"/>
        <dbReference type="ChEBI" id="CHEBI:78517"/>
        <dbReference type="ChEBI" id="CHEBI:456215"/>
        <dbReference type="EC" id="6.1.1.16"/>
    </reaction>
</comment>
<dbReference type="HAMAP" id="MF_00041">
    <property type="entry name" value="Cys_tRNA_synth"/>
    <property type="match status" value="1"/>
</dbReference>
<keyword evidence="10 13" id="KW-0648">Protein biosynthesis</keyword>
<dbReference type="Pfam" id="PF01406">
    <property type="entry name" value="tRNA-synt_1e"/>
    <property type="match status" value="1"/>
</dbReference>
<dbReference type="InterPro" id="IPR009080">
    <property type="entry name" value="tRNAsynth_Ia_anticodon-bd"/>
</dbReference>
<dbReference type="InterPro" id="IPR014729">
    <property type="entry name" value="Rossmann-like_a/b/a_fold"/>
</dbReference>
<dbReference type="PRINTS" id="PR00983">
    <property type="entry name" value="TRNASYNTHCYS"/>
</dbReference>
<dbReference type="SMART" id="SM00840">
    <property type="entry name" value="DALR_2"/>
    <property type="match status" value="1"/>
</dbReference>
<evidence type="ECO:0000256" key="8">
    <source>
        <dbReference type="ARBA" id="ARBA00022833"/>
    </source>
</evidence>
<feature type="short sequence motif" description="'KMSKS' region" evidence="13">
    <location>
        <begin position="278"/>
        <end position="282"/>
    </location>
</feature>
<dbReference type="EC" id="6.1.1.16" evidence="13"/>
<feature type="binding site" evidence="13">
    <location>
        <position position="28"/>
    </location>
    <ligand>
        <name>Zn(2+)</name>
        <dbReference type="ChEBI" id="CHEBI:29105"/>
    </ligand>
</feature>
<evidence type="ECO:0000256" key="10">
    <source>
        <dbReference type="ARBA" id="ARBA00022917"/>
    </source>
</evidence>
<evidence type="ECO:0000259" key="14">
    <source>
        <dbReference type="SMART" id="SM00840"/>
    </source>
</evidence>
<dbReference type="GO" id="GO:0004817">
    <property type="term" value="F:cysteine-tRNA ligase activity"/>
    <property type="evidence" value="ECO:0007669"/>
    <property type="project" value="UniProtKB-UniRule"/>
</dbReference>
<evidence type="ECO:0000256" key="5">
    <source>
        <dbReference type="ARBA" id="ARBA00022598"/>
    </source>
</evidence>
<evidence type="ECO:0000256" key="1">
    <source>
        <dbReference type="ARBA" id="ARBA00004496"/>
    </source>
</evidence>
<feature type="binding site" evidence="13">
    <location>
        <position position="250"/>
    </location>
    <ligand>
        <name>Zn(2+)</name>
        <dbReference type="ChEBI" id="CHEBI:29105"/>
    </ligand>
</feature>
<evidence type="ECO:0000256" key="9">
    <source>
        <dbReference type="ARBA" id="ARBA00022840"/>
    </source>
</evidence>
<feature type="domain" description="Cysteinyl-tRNA synthetase class Ia DALR" evidence="14">
    <location>
        <begin position="363"/>
        <end position="416"/>
    </location>
</feature>
<keyword evidence="6 13" id="KW-0479">Metal-binding</keyword>
<dbReference type="GO" id="GO:0005829">
    <property type="term" value="C:cytosol"/>
    <property type="evidence" value="ECO:0007669"/>
    <property type="project" value="TreeGrafter"/>
</dbReference>
<sequence length="468" mass="53327">MLKFYNTLTRAKEEFKPQNPPAVGLYTCGPTVYNYAHIGNLRTYIFEDILKRALVANGFEVNHVMNITDVGHLTSDADVGEDKMEKGAKREGKTVWDIAEFYTKAFKEDMRRLNLVEPDIWCKATDHIAEQIELIQRLEKRGFTYLIDDGVYFDTTKDPHYGKLARLDIAGLRAGARIEMVKDKRNPTDFALWKLSPDNEQRQMEWESPWGKGFPGWHIECSAMAMKYLGETFDIHCGGIDLIPVHHTNEIAQAENATGKKFVHTWLHGEFLLVNEGRMGKSEGNFLTLQTVIDKGFDPLTYRYFTFTAHYRQKLNFSWKALEAARTAFKKLQTFSAELNTNVTNVEANSIRPSIGCAEFEQRFLEAVNDDLNMPQALSLVWELVKSDHKAAEKKATLLSFDRILGLGLADAKQKEIIIPAEVQKLIDARELARGAKDWKTSDDLRAQIAAQGFEIRDADRGPKIKKI</sequence>
<dbReference type="InterPro" id="IPR032678">
    <property type="entry name" value="tRNA-synt_1_cat_dom"/>
</dbReference>
<dbReference type="Gene3D" id="1.20.120.1910">
    <property type="entry name" value="Cysteine-tRNA ligase, C-terminal anti-codon recognition domain"/>
    <property type="match status" value="1"/>
</dbReference>
<dbReference type="Pfam" id="PF23493">
    <property type="entry name" value="CysS_C"/>
    <property type="match status" value="1"/>
</dbReference>
<dbReference type="InterPro" id="IPR015803">
    <property type="entry name" value="Cys-tRNA-ligase"/>
</dbReference>
<evidence type="ECO:0000256" key="4">
    <source>
        <dbReference type="ARBA" id="ARBA00022490"/>
    </source>
</evidence>
<gene>
    <name evidence="13" type="primary">cysS</name>
    <name evidence="15" type="ORF">A3J43_01220</name>
</gene>
<comment type="caution">
    <text evidence="15">The sequence shown here is derived from an EMBL/GenBank/DDBJ whole genome shotgun (WGS) entry which is preliminary data.</text>
</comment>
<keyword evidence="7 13" id="KW-0547">Nucleotide-binding</keyword>
<dbReference type="Gene3D" id="3.40.50.620">
    <property type="entry name" value="HUPs"/>
    <property type="match status" value="1"/>
</dbReference>
<keyword evidence="4 13" id="KW-0963">Cytoplasm</keyword>
<feature type="binding site" evidence="13">
    <location>
        <position position="221"/>
    </location>
    <ligand>
        <name>Zn(2+)</name>
        <dbReference type="ChEBI" id="CHEBI:29105"/>
    </ligand>
</feature>
<dbReference type="PANTHER" id="PTHR10890">
    <property type="entry name" value="CYSTEINYL-TRNA SYNTHETASE"/>
    <property type="match status" value="1"/>
</dbReference>
<comment type="subunit">
    <text evidence="3 13">Monomer.</text>
</comment>
<evidence type="ECO:0000256" key="11">
    <source>
        <dbReference type="ARBA" id="ARBA00023146"/>
    </source>
</evidence>
<dbReference type="SUPFAM" id="SSF47323">
    <property type="entry name" value="Anticodon-binding domain of a subclass of class I aminoacyl-tRNA synthetases"/>
    <property type="match status" value="1"/>
</dbReference>
<dbReference type="AlphaFoldDB" id="A0A1F7UJH9"/>
<comment type="cofactor">
    <cofactor evidence="13">
        <name>Zn(2+)</name>
        <dbReference type="ChEBI" id="CHEBI:29105"/>
    </cofactor>
    <text evidence="13">Binds 1 zinc ion per subunit.</text>
</comment>
<evidence type="ECO:0000313" key="15">
    <source>
        <dbReference type="EMBL" id="OGL78430.1"/>
    </source>
</evidence>
<dbReference type="Proteomes" id="UP000176604">
    <property type="component" value="Unassembled WGS sequence"/>
</dbReference>
<dbReference type="GO" id="GO:0005524">
    <property type="term" value="F:ATP binding"/>
    <property type="evidence" value="ECO:0007669"/>
    <property type="project" value="UniProtKB-UniRule"/>
</dbReference>
<dbReference type="SUPFAM" id="SSF52374">
    <property type="entry name" value="Nucleotidylyl transferase"/>
    <property type="match status" value="1"/>
</dbReference>
<name>A0A1F7UJH9_9BACT</name>
<dbReference type="GO" id="GO:0006423">
    <property type="term" value="P:cysteinyl-tRNA aminoacylation"/>
    <property type="evidence" value="ECO:0007669"/>
    <property type="project" value="UniProtKB-UniRule"/>
</dbReference>
<protein>
    <recommendedName>
        <fullName evidence="13">Cysteine--tRNA ligase</fullName>
        <ecNumber evidence="13">6.1.1.16</ecNumber>
    </recommendedName>
    <alternativeName>
        <fullName evidence="13">Cysteinyl-tRNA synthetase</fullName>
        <shortName evidence="13">CysRS</shortName>
    </alternativeName>
</protein>
<comment type="similarity">
    <text evidence="2 13">Belongs to the class-I aminoacyl-tRNA synthetase family.</text>
</comment>
<evidence type="ECO:0000256" key="6">
    <source>
        <dbReference type="ARBA" id="ARBA00022723"/>
    </source>
</evidence>
<keyword evidence="8 13" id="KW-0862">Zinc</keyword>
<dbReference type="InterPro" id="IPR056411">
    <property type="entry name" value="CysS_C"/>
</dbReference>
<dbReference type="EMBL" id="MGEF01000032">
    <property type="protein sequence ID" value="OGL78430.1"/>
    <property type="molecule type" value="Genomic_DNA"/>
</dbReference>
<dbReference type="NCBIfam" id="TIGR00435">
    <property type="entry name" value="cysS"/>
    <property type="match status" value="1"/>
</dbReference>
<evidence type="ECO:0000256" key="7">
    <source>
        <dbReference type="ARBA" id="ARBA00022741"/>
    </source>
</evidence>
<evidence type="ECO:0000256" key="2">
    <source>
        <dbReference type="ARBA" id="ARBA00005594"/>
    </source>
</evidence>
<keyword evidence="5 13" id="KW-0436">Ligase</keyword>
<dbReference type="InterPro" id="IPR015273">
    <property type="entry name" value="Cys-tRNA-synt_Ia_DALR"/>
</dbReference>
<keyword evidence="11 13" id="KW-0030">Aminoacyl-tRNA synthetase</keyword>
<dbReference type="FunFam" id="3.40.50.620:FF:000130">
    <property type="entry name" value="Cysteine--tRNA ligase"/>
    <property type="match status" value="1"/>
</dbReference>
<feature type="short sequence motif" description="'HIGH' region" evidence="13">
    <location>
        <begin position="30"/>
        <end position="40"/>
    </location>
</feature>
<keyword evidence="9 13" id="KW-0067">ATP-binding</keyword>